<proteinExistence type="inferred from homology"/>
<dbReference type="Pfam" id="PF01212">
    <property type="entry name" value="Beta_elim_lyase"/>
    <property type="match status" value="1"/>
</dbReference>
<dbReference type="InterPro" id="IPR001597">
    <property type="entry name" value="ArAA_b-elim_lyase/Thr_aldolase"/>
</dbReference>
<dbReference type="GO" id="GO:0016829">
    <property type="term" value="F:lyase activity"/>
    <property type="evidence" value="ECO:0007669"/>
    <property type="project" value="InterPro"/>
</dbReference>
<dbReference type="PANTHER" id="PTHR32325:SF4">
    <property type="entry name" value="TRYPTOPHANASE"/>
    <property type="match status" value="1"/>
</dbReference>
<dbReference type="RefSeq" id="XP_029647098.2">
    <property type="nucleotide sequence ID" value="XM_029791238.2"/>
</dbReference>
<dbReference type="PANTHER" id="PTHR32325">
    <property type="entry name" value="BETA-ELIMINATING LYASE-LIKE PROTEIN-RELATED"/>
    <property type="match status" value="1"/>
</dbReference>
<name>A0A6P7T838_9MOLL</name>
<evidence type="ECO:0000313" key="5">
    <source>
        <dbReference type="Proteomes" id="UP000515154"/>
    </source>
</evidence>
<dbReference type="Proteomes" id="UP000515154">
    <property type="component" value="Linkage group LG17"/>
</dbReference>
<feature type="domain" description="Aromatic amino acid beta-eliminating lyase/threonine aldolase" evidence="4">
    <location>
        <begin position="51"/>
        <end position="417"/>
    </location>
</feature>
<dbReference type="Gene3D" id="3.40.640.10">
    <property type="entry name" value="Type I PLP-dependent aspartate aminotransferase-like (Major domain)"/>
    <property type="match status" value="1"/>
</dbReference>
<dbReference type="GO" id="GO:0006520">
    <property type="term" value="P:amino acid metabolic process"/>
    <property type="evidence" value="ECO:0007669"/>
    <property type="project" value="InterPro"/>
</dbReference>
<evidence type="ECO:0000313" key="6">
    <source>
        <dbReference type="RefSeq" id="XP_029647098.2"/>
    </source>
</evidence>
<dbReference type="InterPro" id="IPR015424">
    <property type="entry name" value="PyrdxlP-dep_Trfase"/>
</dbReference>
<evidence type="ECO:0000259" key="4">
    <source>
        <dbReference type="Pfam" id="PF01212"/>
    </source>
</evidence>
<organism evidence="5 6">
    <name type="scientific">Octopus sinensis</name>
    <name type="common">East Asian common octopus</name>
    <dbReference type="NCBI Taxonomy" id="2607531"/>
    <lineage>
        <taxon>Eukaryota</taxon>
        <taxon>Metazoa</taxon>
        <taxon>Spiralia</taxon>
        <taxon>Lophotrochozoa</taxon>
        <taxon>Mollusca</taxon>
        <taxon>Cephalopoda</taxon>
        <taxon>Coleoidea</taxon>
        <taxon>Octopodiformes</taxon>
        <taxon>Octopoda</taxon>
        <taxon>Incirrata</taxon>
        <taxon>Octopodidae</taxon>
        <taxon>Octopus</taxon>
    </lineage>
</organism>
<dbReference type="Gene3D" id="3.90.1150.10">
    <property type="entry name" value="Aspartate Aminotransferase, domain 1"/>
    <property type="match status" value="1"/>
</dbReference>
<evidence type="ECO:0000256" key="3">
    <source>
        <dbReference type="ARBA" id="ARBA00022898"/>
    </source>
</evidence>
<dbReference type="InterPro" id="IPR015421">
    <property type="entry name" value="PyrdxlP-dep_Trfase_major"/>
</dbReference>
<dbReference type="KEGG" id="osn:115221024"/>
<dbReference type="AlphaFoldDB" id="A0A6P7T838"/>
<comment type="cofactor">
    <cofactor evidence="1">
        <name>pyridoxal 5'-phosphate</name>
        <dbReference type="ChEBI" id="CHEBI:597326"/>
    </cofactor>
</comment>
<evidence type="ECO:0000256" key="2">
    <source>
        <dbReference type="ARBA" id="ARBA00009721"/>
    </source>
</evidence>
<comment type="similarity">
    <text evidence="2">Belongs to the beta-eliminating lyase family.</text>
</comment>
<gene>
    <name evidence="6" type="primary">LOC115221024</name>
</gene>
<accession>A0A6P7T838</accession>
<keyword evidence="3" id="KW-0663">Pyridoxal phosphate</keyword>
<protein>
    <submittedName>
        <fullName evidence="6">Tryptophanase-like isoform X2</fullName>
    </submittedName>
</protein>
<dbReference type="NCBIfam" id="NF009709">
    <property type="entry name" value="PRK13238.1"/>
    <property type="match status" value="1"/>
</dbReference>
<evidence type="ECO:0000256" key="1">
    <source>
        <dbReference type="ARBA" id="ARBA00001933"/>
    </source>
</evidence>
<reference evidence="6" key="1">
    <citation type="submission" date="2025-08" db="UniProtKB">
        <authorList>
            <consortium name="RefSeq"/>
        </authorList>
    </citation>
    <scope>IDENTIFICATION</scope>
</reference>
<dbReference type="InterPro" id="IPR015422">
    <property type="entry name" value="PyrdxlP-dep_Trfase_small"/>
</dbReference>
<keyword evidence="5" id="KW-1185">Reference proteome</keyword>
<sequence>MDFSDLLHAMEPYKIKVFYPTKLISREDRVNCLKKAHYNPFLLKSDDIFIDLLTDSGTGSQSAAQWSAMISAGHSTINSEYVVQFVRTIRHITQFKHVFPVHQGRGAEGLVAKLLLNKNSVVLSNSLFDTTRAHVESSGAMGIDLATPSSKFMGDIDVEKFRESLDKFGSRIHLVIITCTNNVVAGAPVSMENIEVITKLCRTNNIPVFMDACRFVENAYFIKTLHEKYSKHTIIDIAHEMFSHFDGATMSLKKDGISNEGGFLAFNDDKWAQEIFDVVEYQSGYSTFGGITGANLAACTVGISEAMNENYLRSRIYQAKLLADFLEDNNIPVFKPVGAHAVYVKANEAFPHLEFDKYPAWSLTCAVYIEGGIRCGEIGNIMFGESPDGSKHTHPFEYVRLALPRRTYTVNHLHFVAKVFGNVTKKTHLIHGMEIVKSSHLLRHFTIWMKPINDILIEKEMNGFRQH</sequence>
<dbReference type="SUPFAM" id="SSF53383">
    <property type="entry name" value="PLP-dependent transferases"/>
    <property type="match status" value="1"/>
</dbReference>